<comment type="caution">
    <text evidence="12">The sequence shown here is derived from an EMBL/GenBank/DDBJ whole genome shotgun (WGS) entry which is preliminary data.</text>
</comment>
<keyword evidence="7 9" id="KW-0808">Transferase</keyword>
<dbReference type="InterPro" id="IPR013785">
    <property type="entry name" value="Aldolase_TIM"/>
</dbReference>
<dbReference type="PANTHER" id="PTHR11098">
    <property type="entry name" value="NICOTINATE PHOSPHORIBOSYLTRANSFERASE"/>
    <property type="match status" value="1"/>
</dbReference>
<dbReference type="CDD" id="cd01570">
    <property type="entry name" value="NAPRTase_A"/>
    <property type="match status" value="1"/>
</dbReference>
<dbReference type="Gene3D" id="3.20.20.70">
    <property type="entry name" value="Aldolase class I"/>
    <property type="match status" value="1"/>
</dbReference>
<evidence type="ECO:0000256" key="2">
    <source>
        <dbReference type="ARBA" id="ARBA00010897"/>
    </source>
</evidence>
<comment type="function">
    <text evidence="9">Catalyzes the first step in the biosynthesis of NAD from nicotinic acid, the ATP-dependent synthesis of beta-nicotinate D-ribonucleotide from nicotinate and 5-phospho-D-ribose 1-phosphate.</text>
</comment>
<keyword evidence="4" id="KW-0597">Phosphoprotein</keyword>
<dbReference type="PIRSF" id="PIRSF000484">
    <property type="entry name" value="NAPRT"/>
    <property type="match status" value="1"/>
</dbReference>
<dbReference type="InterPro" id="IPR041525">
    <property type="entry name" value="N/Namide_PRibTrfase"/>
</dbReference>
<keyword evidence="6 9" id="KW-0662">Pyridine nucleotide biosynthesis</keyword>
<name>A0ABV6A0C3_9PSEU</name>
<feature type="domain" description="Nicotinate phosphoribosyltransferase N-terminal" evidence="11">
    <location>
        <begin position="4"/>
        <end position="126"/>
    </location>
</feature>
<feature type="domain" description="Nicotinate/nicotinamide phosphoribosyltransferase" evidence="10">
    <location>
        <begin position="147"/>
        <end position="335"/>
    </location>
</feature>
<evidence type="ECO:0000313" key="13">
    <source>
        <dbReference type="Proteomes" id="UP001589693"/>
    </source>
</evidence>
<evidence type="ECO:0000313" key="12">
    <source>
        <dbReference type="EMBL" id="MFB9905401.1"/>
    </source>
</evidence>
<evidence type="ECO:0000256" key="5">
    <source>
        <dbReference type="ARBA" id="ARBA00022598"/>
    </source>
</evidence>
<proteinExistence type="inferred from homology"/>
<sequence length="445" mass="47654">MSGLETDLYEIRMAVSYLRNGMTADATFSLFARALPPHRGFLVCAGLADCLGFLESFRFTPDELDYLRSALGLGAADLGALGELRFTGDVWAVPEGRVVFADEPLLEVTAPVAQAQLVETALLNRVTFQTCVATKAARCLLAAPGAELVDFAARRTHGWDAAVAVARACAIGGFTGTSNVAAARRHGLRPVGTMAHSYVQAFPAERAAFVAFARDFPEATVFLVDTYDTPAGVRSAIAVARELGLDTAFGVRLDSGNLGQLALRARDLLDEAGLPSARIVASGALDEYALAELTRTGAPIDVYGVGTKVGVSADAPSLDSVYKLVEYDGRPVMKLSPGKVTAPGAKQVFRTLDAKLDAEPDLLALRGEPPPPGREALMVHVLRAGRRVDAPEPVARTHRRLVRDLWRLPETARRVRDPVPVDVHRTPALRELTDRVRRTAPRGGT</sequence>
<dbReference type="Pfam" id="PF04095">
    <property type="entry name" value="NAPRTase"/>
    <property type="match status" value="1"/>
</dbReference>
<evidence type="ECO:0000256" key="8">
    <source>
        <dbReference type="ARBA" id="ARBA00048668"/>
    </source>
</evidence>
<dbReference type="SUPFAM" id="SSF54675">
    <property type="entry name" value="Nicotinate/Quinolinate PRTase N-terminal domain-like"/>
    <property type="match status" value="1"/>
</dbReference>
<comment type="pathway">
    <text evidence="1 9">Cofactor biosynthesis; NAD(+) biosynthesis; nicotinate D-ribonucleotide from nicotinate: step 1/1.</text>
</comment>
<protein>
    <recommendedName>
        <fullName evidence="3 9">Nicotinate phosphoribosyltransferase</fullName>
        <ecNumber evidence="3 9">6.3.4.21</ecNumber>
    </recommendedName>
</protein>
<dbReference type="EC" id="6.3.4.21" evidence="3 9"/>
<dbReference type="Proteomes" id="UP001589693">
    <property type="component" value="Unassembled WGS sequence"/>
</dbReference>
<dbReference type="GO" id="GO:0016757">
    <property type="term" value="F:glycosyltransferase activity"/>
    <property type="evidence" value="ECO:0007669"/>
    <property type="project" value="UniProtKB-KW"/>
</dbReference>
<accession>A0ABV6A0C3</accession>
<evidence type="ECO:0000256" key="3">
    <source>
        <dbReference type="ARBA" id="ARBA00013236"/>
    </source>
</evidence>
<evidence type="ECO:0000256" key="9">
    <source>
        <dbReference type="RuleBase" id="RU365100"/>
    </source>
</evidence>
<dbReference type="RefSeq" id="WP_377852705.1">
    <property type="nucleotide sequence ID" value="NZ_JBHLZU010000012.1"/>
</dbReference>
<evidence type="ECO:0000259" key="10">
    <source>
        <dbReference type="Pfam" id="PF04095"/>
    </source>
</evidence>
<gene>
    <name evidence="12" type="ORF">ACFFQA_15815</name>
</gene>
<dbReference type="GO" id="GO:0004516">
    <property type="term" value="F:nicotinate phosphoribosyltransferase activity"/>
    <property type="evidence" value="ECO:0007669"/>
    <property type="project" value="UniProtKB-EC"/>
</dbReference>
<reference evidence="12 13" key="1">
    <citation type="submission" date="2024-09" db="EMBL/GenBank/DDBJ databases">
        <authorList>
            <person name="Sun Q."/>
            <person name="Mori K."/>
        </authorList>
    </citation>
    <scope>NUCLEOTIDE SEQUENCE [LARGE SCALE GENOMIC DNA]</scope>
    <source>
        <strain evidence="12 13">TBRC 7907</strain>
    </source>
</reference>
<comment type="similarity">
    <text evidence="2 9">Belongs to the NAPRTase family.</text>
</comment>
<dbReference type="InterPro" id="IPR040727">
    <property type="entry name" value="NAPRTase_N"/>
</dbReference>
<dbReference type="EMBL" id="JBHLZU010000012">
    <property type="protein sequence ID" value="MFB9905401.1"/>
    <property type="molecule type" value="Genomic_DNA"/>
</dbReference>
<dbReference type="NCBIfam" id="NF006696">
    <property type="entry name" value="PRK09243.1-3"/>
    <property type="match status" value="1"/>
</dbReference>
<dbReference type="NCBIfam" id="NF009131">
    <property type="entry name" value="PRK12484.1"/>
    <property type="match status" value="1"/>
</dbReference>
<comment type="catalytic activity">
    <reaction evidence="8 9">
        <text>5-phospho-alpha-D-ribose 1-diphosphate + nicotinate + ATP + H2O = nicotinate beta-D-ribonucleotide + ADP + phosphate + diphosphate</text>
        <dbReference type="Rhea" id="RHEA:36163"/>
        <dbReference type="ChEBI" id="CHEBI:15377"/>
        <dbReference type="ChEBI" id="CHEBI:30616"/>
        <dbReference type="ChEBI" id="CHEBI:32544"/>
        <dbReference type="ChEBI" id="CHEBI:33019"/>
        <dbReference type="ChEBI" id="CHEBI:43474"/>
        <dbReference type="ChEBI" id="CHEBI:57502"/>
        <dbReference type="ChEBI" id="CHEBI:58017"/>
        <dbReference type="ChEBI" id="CHEBI:456216"/>
        <dbReference type="EC" id="6.3.4.21"/>
    </reaction>
</comment>
<keyword evidence="5 9" id="KW-0436">Ligase</keyword>
<dbReference type="SUPFAM" id="SSF51690">
    <property type="entry name" value="Nicotinate/Quinolinate PRTase C-terminal domain-like"/>
    <property type="match status" value="1"/>
</dbReference>
<dbReference type="InterPro" id="IPR036068">
    <property type="entry name" value="Nicotinate_pribotase-like_C"/>
</dbReference>
<dbReference type="NCBIfam" id="TIGR01513">
    <property type="entry name" value="NAPRTase_put"/>
    <property type="match status" value="1"/>
</dbReference>
<evidence type="ECO:0000259" key="11">
    <source>
        <dbReference type="Pfam" id="PF17767"/>
    </source>
</evidence>
<dbReference type="Pfam" id="PF17767">
    <property type="entry name" value="NAPRTase_N"/>
    <property type="match status" value="1"/>
</dbReference>
<dbReference type="InterPro" id="IPR007229">
    <property type="entry name" value="Nic_PRibTrfase-Fam"/>
</dbReference>
<evidence type="ECO:0000256" key="4">
    <source>
        <dbReference type="ARBA" id="ARBA00022553"/>
    </source>
</evidence>
<dbReference type="Gene3D" id="3.20.140.10">
    <property type="entry name" value="nicotinate phosphoribosyltransferase"/>
    <property type="match status" value="1"/>
</dbReference>
<keyword evidence="12" id="KW-0328">Glycosyltransferase</keyword>
<evidence type="ECO:0000256" key="6">
    <source>
        <dbReference type="ARBA" id="ARBA00022642"/>
    </source>
</evidence>
<evidence type="ECO:0000256" key="7">
    <source>
        <dbReference type="ARBA" id="ARBA00022679"/>
    </source>
</evidence>
<comment type="PTM">
    <text evidence="9">Transiently phosphorylated on a His residue during the reaction cycle. Phosphorylation strongly increases the affinity for substrates and increases the rate of nicotinate D-ribonucleotide production. Dephosphorylation regenerates the low-affinity form of the enzyme, leading to product release.</text>
</comment>
<dbReference type="InterPro" id="IPR006405">
    <property type="entry name" value="Nic_PRibTrfase_pncB"/>
</dbReference>
<organism evidence="12 13">
    <name type="scientific">Allokutzneria oryzae</name>
    <dbReference type="NCBI Taxonomy" id="1378989"/>
    <lineage>
        <taxon>Bacteria</taxon>
        <taxon>Bacillati</taxon>
        <taxon>Actinomycetota</taxon>
        <taxon>Actinomycetes</taxon>
        <taxon>Pseudonocardiales</taxon>
        <taxon>Pseudonocardiaceae</taxon>
        <taxon>Allokutzneria</taxon>
    </lineage>
</organism>
<keyword evidence="13" id="KW-1185">Reference proteome</keyword>
<evidence type="ECO:0000256" key="1">
    <source>
        <dbReference type="ARBA" id="ARBA00004952"/>
    </source>
</evidence>
<dbReference type="PANTHER" id="PTHR11098:SF1">
    <property type="entry name" value="NICOTINATE PHOSPHORIBOSYLTRANSFERASE"/>
    <property type="match status" value="1"/>
</dbReference>